<gene>
    <name evidence="1" type="ORF">H480_18364</name>
</gene>
<organism evidence="1 2">
    <name type="scientific">Amycolatopsis vancoresmycina DSM 44592</name>
    <dbReference type="NCBI Taxonomy" id="1292037"/>
    <lineage>
        <taxon>Bacteria</taxon>
        <taxon>Bacillati</taxon>
        <taxon>Actinomycetota</taxon>
        <taxon>Actinomycetes</taxon>
        <taxon>Pseudonocardiales</taxon>
        <taxon>Pseudonocardiaceae</taxon>
        <taxon>Amycolatopsis</taxon>
    </lineage>
</organism>
<evidence type="ECO:0000313" key="1">
    <source>
        <dbReference type="EMBL" id="EOD67083.1"/>
    </source>
</evidence>
<dbReference type="RefSeq" id="WP_003084761.1">
    <property type="nucleotide sequence ID" value="NZ_AOUO01000242.1"/>
</dbReference>
<evidence type="ECO:0000313" key="2">
    <source>
        <dbReference type="Proteomes" id="UP000014139"/>
    </source>
</evidence>
<dbReference type="PATRIC" id="fig|1292037.4.peg.3503"/>
<dbReference type="AlphaFoldDB" id="R1G6N2"/>
<accession>R1G6N2</accession>
<reference evidence="1 2" key="1">
    <citation type="submission" date="2013-02" db="EMBL/GenBank/DDBJ databases">
        <title>Draft genome sequence of Amycolatopsis vancoresmycina strain DSM 44592T.</title>
        <authorList>
            <person name="Kumar S."/>
            <person name="Kaur N."/>
            <person name="Kaur C."/>
            <person name="Raghava G.P.S."/>
            <person name="Mayilraj S."/>
        </authorList>
    </citation>
    <scope>NUCLEOTIDE SEQUENCE [LARGE SCALE GENOMIC DNA]</scope>
    <source>
        <strain evidence="1 2">DSM 44592</strain>
    </source>
</reference>
<name>R1G6N2_9PSEU</name>
<dbReference type="OrthoDB" id="4181698at2"/>
<comment type="caution">
    <text evidence="1">The sequence shown here is derived from an EMBL/GenBank/DDBJ whole genome shotgun (WGS) entry which is preliminary data.</text>
</comment>
<keyword evidence="2" id="KW-1185">Reference proteome</keyword>
<dbReference type="EMBL" id="AOUO01000242">
    <property type="protein sequence ID" value="EOD67083.1"/>
    <property type="molecule type" value="Genomic_DNA"/>
</dbReference>
<dbReference type="Proteomes" id="UP000014139">
    <property type="component" value="Unassembled WGS sequence"/>
</dbReference>
<protein>
    <submittedName>
        <fullName evidence="1">Uncharacterized protein</fullName>
    </submittedName>
</protein>
<dbReference type="PROSITE" id="PS51257">
    <property type="entry name" value="PROKAR_LIPOPROTEIN"/>
    <property type="match status" value="1"/>
</dbReference>
<proteinExistence type="predicted"/>
<sequence length="135" mass="15135">MTHRGLPGVFAVGIAACRRRCGSRLAAERADARREERLDLLRQFIRVAQQAERAAEDRDDTQAWKAAALDALDELWVGERMIHVLFAPALHSLARAYVKALDHVLWQEPGEGSLWDHLRGPKVAFLDAARDELSA</sequence>